<dbReference type="AlphaFoldDB" id="A0A402CRU3"/>
<sequence length="116" mass="13468">MRLYLADKLVIGYLVFCLFLVVGLYRKKLSKSFRRRALVGLLSSTPAIVNLLARHHRHVLTEPVELSICGFAALIIFFNLTCEIKEGDIEKQKRLDAGIVWKQDREYHEWARPDPE</sequence>
<dbReference type="KEGG" id="ccot:CCAX7_002240"/>
<organism evidence="1 2">
    <name type="scientific">Capsulimonas corticalis</name>
    <dbReference type="NCBI Taxonomy" id="2219043"/>
    <lineage>
        <taxon>Bacteria</taxon>
        <taxon>Bacillati</taxon>
        <taxon>Armatimonadota</taxon>
        <taxon>Armatimonadia</taxon>
        <taxon>Capsulimonadales</taxon>
        <taxon>Capsulimonadaceae</taxon>
        <taxon>Capsulimonas</taxon>
    </lineage>
</organism>
<keyword evidence="2" id="KW-1185">Reference proteome</keyword>
<accession>A0A402CRU3</accession>
<dbReference type="EMBL" id="AP025739">
    <property type="protein sequence ID" value="BDI28173.1"/>
    <property type="molecule type" value="Genomic_DNA"/>
</dbReference>
<reference evidence="1 2" key="1">
    <citation type="journal article" date="2019" name="Int. J. Syst. Evol. Microbiol.">
        <title>Capsulimonas corticalis gen. nov., sp. nov., an aerobic capsulated bacterium, of a novel bacterial order, Capsulimonadales ord. nov., of the class Armatimonadia of the phylum Armatimonadetes.</title>
        <authorList>
            <person name="Li J."/>
            <person name="Kudo C."/>
            <person name="Tonouchi A."/>
        </authorList>
    </citation>
    <scope>NUCLEOTIDE SEQUENCE [LARGE SCALE GENOMIC DNA]</scope>
    <source>
        <strain evidence="1 2">AX-7</strain>
    </source>
</reference>
<evidence type="ECO:0000313" key="2">
    <source>
        <dbReference type="Proteomes" id="UP000287394"/>
    </source>
</evidence>
<proteinExistence type="predicted"/>
<protein>
    <submittedName>
        <fullName evidence="1">Uncharacterized protein</fullName>
    </submittedName>
</protein>
<name>A0A402CRU3_9BACT</name>
<evidence type="ECO:0000313" key="1">
    <source>
        <dbReference type="EMBL" id="BDI28173.1"/>
    </source>
</evidence>
<dbReference type="RefSeq" id="WP_125205840.1">
    <property type="nucleotide sequence ID" value="NZ_AP025739.1"/>
</dbReference>
<dbReference type="Proteomes" id="UP000287394">
    <property type="component" value="Chromosome"/>
</dbReference>
<gene>
    <name evidence="1" type="ORF">CCAX7_002240</name>
</gene>